<evidence type="ECO:0000259" key="1">
    <source>
        <dbReference type="Pfam" id="PF02201"/>
    </source>
</evidence>
<proteinExistence type="predicted"/>
<keyword evidence="3" id="KW-1185">Reference proteome</keyword>
<dbReference type="Gene3D" id="1.10.245.10">
    <property type="entry name" value="SWIB/MDM2 domain"/>
    <property type="match status" value="1"/>
</dbReference>
<dbReference type="Proteomes" id="UP000834106">
    <property type="component" value="Chromosome 15"/>
</dbReference>
<dbReference type="SUPFAM" id="SSF47592">
    <property type="entry name" value="SWIB/MDM2 domain"/>
    <property type="match status" value="1"/>
</dbReference>
<evidence type="ECO:0000313" key="3">
    <source>
        <dbReference type="Proteomes" id="UP000834106"/>
    </source>
</evidence>
<name>A0AAD1ZY22_9LAMI</name>
<organism evidence="2 3">
    <name type="scientific">Fraxinus pennsylvanica</name>
    <dbReference type="NCBI Taxonomy" id="56036"/>
    <lineage>
        <taxon>Eukaryota</taxon>
        <taxon>Viridiplantae</taxon>
        <taxon>Streptophyta</taxon>
        <taxon>Embryophyta</taxon>
        <taxon>Tracheophyta</taxon>
        <taxon>Spermatophyta</taxon>
        <taxon>Magnoliopsida</taxon>
        <taxon>eudicotyledons</taxon>
        <taxon>Gunneridae</taxon>
        <taxon>Pentapetalae</taxon>
        <taxon>asterids</taxon>
        <taxon>lamiids</taxon>
        <taxon>Lamiales</taxon>
        <taxon>Oleaceae</taxon>
        <taxon>Oleeae</taxon>
        <taxon>Fraxinus</taxon>
    </lineage>
</organism>
<dbReference type="InterPro" id="IPR036885">
    <property type="entry name" value="SWIB_MDM2_dom_sf"/>
</dbReference>
<dbReference type="EMBL" id="OU503050">
    <property type="protein sequence ID" value="CAI9777618.1"/>
    <property type="molecule type" value="Genomic_DNA"/>
</dbReference>
<evidence type="ECO:0000313" key="2">
    <source>
        <dbReference type="EMBL" id="CAI9777618.1"/>
    </source>
</evidence>
<protein>
    <recommendedName>
        <fullName evidence="1">DM2 domain-containing protein</fullName>
    </recommendedName>
</protein>
<feature type="domain" description="DM2" evidence="1">
    <location>
        <begin position="58"/>
        <end position="92"/>
    </location>
</feature>
<dbReference type="InterPro" id="IPR003121">
    <property type="entry name" value="SWIB_MDM2_domain"/>
</dbReference>
<gene>
    <name evidence="2" type="ORF">FPE_LOCUS25048</name>
</gene>
<accession>A0AAD1ZY22</accession>
<sequence>MSPSIGWRHREWRHISVSSRMESLHVSILDGEQTVQNSKKPKVDVESRSQNDDPVPIVIISEALANLFGSDEREMSQAEVLRQIWEYIKVHQVEVYKQLNGFHSSFHFI</sequence>
<reference evidence="2" key="1">
    <citation type="submission" date="2023-05" db="EMBL/GenBank/DDBJ databases">
        <authorList>
            <person name="Huff M."/>
        </authorList>
    </citation>
    <scope>NUCLEOTIDE SEQUENCE</scope>
</reference>
<dbReference type="Pfam" id="PF02201">
    <property type="entry name" value="SWIB"/>
    <property type="match status" value="1"/>
</dbReference>
<dbReference type="AlphaFoldDB" id="A0AAD1ZY22"/>